<feature type="binding site" evidence="5">
    <location>
        <position position="90"/>
    </location>
    <ligand>
        <name>substrate</name>
    </ligand>
</feature>
<evidence type="ECO:0000256" key="2">
    <source>
        <dbReference type="ARBA" id="ARBA00022801"/>
    </source>
</evidence>
<dbReference type="CDD" id="cd07557">
    <property type="entry name" value="trimeric_dUTPase"/>
    <property type="match status" value="1"/>
</dbReference>
<dbReference type="PANTHER" id="PTHR11241:SF0">
    <property type="entry name" value="DEOXYURIDINE 5'-TRIPHOSPHATE NUCLEOTIDOHYDROLASE"/>
    <property type="match status" value="1"/>
</dbReference>
<sequence length="157" mass="16909">MDTELQQETIPVPIRRLPGAEDVALPSYQSAHAAGMDLHAAVPAEQPVAIKPGQIALIPCGFAMAVPVGYEAQIRPRSGLAVKHGLSMPNTPGTIDSDYRGEVKVPIINHGSEPVQITRHMRIAQMLIKPVPRTAWLEVDELPETDRGEGGFGHTGR</sequence>
<evidence type="ECO:0000256" key="1">
    <source>
        <dbReference type="ARBA" id="ARBA00006581"/>
    </source>
</evidence>
<accession>A0ABV4U857</accession>
<dbReference type="EMBL" id="JBGUBD010000008">
    <property type="protein sequence ID" value="MFA9479290.1"/>
    <property type="molecule type" value="Genomic_DNA"/>
</dbReference>
<comment type="caution">
    <text evidence="5">Lacks conserved residue(s) required for the propagation of feature annotation.</text>
</comment>
<feature type="domain" description="dUTPase-like" evidence="6">
    <location>
        <begin position="23"/>
        <end position="156"/>
    </location>
</feature>
<keyword evidence="2 5" id="KW-0378">Hydrolase</keyword>
<evidence type="ECO:0000256" key="5">
    <source>
        <dbReference type="HAMAP-Rule" id="MF_00116"/>
    </source>
</evidence>
<keyword evidence="5" id="KW-0479">Metal-binding</keyword>
<reference evidence="7 8" key="1">
    <citation type="submission" date="2024-08" db="EMBL/GenBank/DDBJ databases">
        <title>Whole-genome sequencing of halo(alkali)philic microorganisms from hypersaline lakes.</title>
        <authorList>
            <person name="Sorokin D.Y."/>
            <person name="Merkel A.Y."/>
            <person name="Messina E."/>
            <person name="Yakimov M."/>
        </authorList>
    </citation>
    <scope>NUCLEOTIDE SEQUENCE [LARGE SCALE GENOMIC DNA]</scope>
    <source>
        <strain evidence="7 8">AB-hyl4</strain>
    </source>
</reference>
<dbReference type="EC" id="3.6.1.23" evidence="5"/>
<dbReference type="InterPro" id="IPR029054">
    <property type="entry name" value="dUTPase-like"/>
</dbReference>
<dbReference type="NCBIfam" id="TIGR00576">
    <property type="entry name" value="dut"/>
    <property type="match status" value="1"/>
</dbReference>
<feature type="binding site" evidence="5">
    <location>
        <begin position="94"/>
        <end position="96"/>
    </location>
    <ligand>
        <name>substrate</name>
    </ligand>
</feature>
<keyword evidence="3 5" id="KW-0546">Nucleotide metabolism</keyword>
<dbReference type="InterPro" id="IPR036157">
    <property type="entry name" value="dUTPase-like_sf"/>
</dbReference>
<name>A0ABV4U857_9BACT</name>
<keyword evidence="5" id="KW-0460">Magnesium</keyword>
<comment type="caution">
    <text evidence="7">The sequence shown here is derived from an EMBL/GenBank/DDBJ whole genome shotgun (WGS) entry which is preliminary data.</text>
</comment>
<dbReference type="PANTHER" id="PTHR11241">
    <property type="entry name" value="DEOXYURIDINE 5'-TRIPHOSPHATE NUCLEOTIDOHYDROLASE"/>
    <property type="match status" value="1"/>
</dbReference>
<dbReference type="InterPro" id="IPR033704">
    <property type="entry name" value="dUTPase_trimeric"/>
</dbReference>
<evidence type="ECO:0000256" key="4">
    <source>
        <dbReference type="ARBA" id="ARBA00047686"/>
    </source>
</evidence>
<evidence type="ECO:0000313" key="8">
    <source>
        <dbReference type="Proteomes" id="UP001575105"/>
    </source>
</evidence>
<dbReference type="HAMAP" id="MF_00116">
    <property type="entry name" value="dUTPase_bact"/>
    <property type="match status" value="1"/>
</dbReference>
<evidence type="ECO:0000313" key="7">
    <source>
        <dbReference type="EMBL" id="MFA9479290.1"/>
    </source>
</evidence>
<feature type="binding site" evidence="5">
    <location>
        <begin position="77"/>
        <end position="79"/>
    </location>
    <ligand>
        <name>substrate</name>
    </ligand>
</feature>
<keyword evidence="8" id="KW-1185">Reference proteome</keyword>
<dbReference type="Proteomes" id="UP001575105">
    <property type="component" value="Unassembled WGS sequence"/>
</dbReference>
<dbReference type="InterPro" id="IPR008181">
    <property type="entry name" value="dUTPase"/>
</dbReference>
<comment type="cofactor">
    <cofactor evidence="5">
        <name>Mg(2+)</name>
        <dbReference type="ChEBI" id="CHEBI:18420"/>
    </cofactor>
</comment>
<dbReference type="NCBIfam" id="NF001862">
    <property type="entry name" value="PRK00601.1"/>
    <property type="match status" value="1"/>
</dbReference>
<comment type="catalytic activity">
    <reaction evidence="4 5">
        <text>dUTP + H2O = dUMP + diphosphate + H(+)</text>
        <dbReference type="Rhea" id="RHEA:10248"/>
        <dbReference type="ChEBI" id="CHEBI:15377"/>
        <dbReference type="ChEBI" id="CHEBI:15378"/>
        <dbReference type="ChEBI" id="CHEBI:33019"/>
        <dbReference type="ChEBI" id="CHEBI:61555"/>
        <dbReference type="ChEBI" id="CHEBI:246422"/>
        <dbReference type="EC" id="3.6.1.23"/>
    </reaction>
</comment>
<dbReference type="GO" id="GO:0004170">
    <property type="term" value="F:dUTP diphosphatase activity"/>
    <property type="evidence" value="ECO:0007669"/>
    <property type="project" value="UniProtKB-EC"/>
</dbReference>
<protein>
    <recommendedName>
        <fullName evidence="5">Deoxyuridine 5'-triphosphate nucleotidohydrolase</fullName>
        <shortName evidence="5">dUTPase</shortName>
        <ecNumber evidence="5">3.6.1.23</ecNumber>
    </recommendedName>
    <alternativeName>
        <fullName evidence="5">dUTP pyrophosphatase</fullName>
    </alternativeName>
</protein>
<proteinExistence type="inferred from homology"/>
<dbReference type="SUPFAM" id="SSF51283">
    <property type="entry name" value="dUTPase-like"/>
    <property type="match status" value="1"/>
</dbReference>
<comment type="function">
    <text evidence="5">This enzyme is involved in nucleotide metabolism: it produces dUMP, the immediate precursor of thymidine nucleotides and it decreases the intracellular concentration of dUTP so that uracil cannot be incorporated into DNA.</text>
</comment>
<gene>
    <name evidence="5 7" type="primary">dut</name>
    <name evidence="7" type="ORF">ACERK3_13445</name>
</gene>
<evidence type="ECO:0000256" key="3">
    <source>
        <dbReference type="ARBA" id="ARBA00023080"/>
    </source>
</evidence>
<dbReference type="Gene3D" id="2.70.40.10">
    <property type="match status" value="1"/>
</dbReference>
<comment type="pathway">
    <text evidence="5">Pyrimidine metabolism; dUMP biosynthesis; dUMP from dCTP (dUTP route): step 2/2.</text>
</comment>
<comment type="similarity">
    <text evidence="1 5">Belongs to the dUTPase family.</text>
</comment>
<organism evidence="7 8">
    <name type="scientific">Natronomicrosphaera hydrolytica</name>
    <dbReference type="NCBI Taxonomy" id="3242702"/>
    <lineage>
        <taxon>Bacteria</taxon>
        <taxon>Pseudomonadati</taxon>
        <taxon>Planctomycetota</taxon>
        <taxon>Phycisphaerae</taxon>
        <taxon>Phycisphaerales</taxon>
        <taxon>Phycisphaeraceae</taxon>
        <taxon>Natronomicrosphaera</taxon>
    </lineage>
</organism>
<dbReference type="RefSeq" id="WP_425346217.1">
    <property type="nucleotide sequence ID" value="NZ_JBGUBD010000008.1"/>
</dbReference>
<evidence type="ECO:0000259" key="6">
    <source>
        <dbReference type="Pfam" id="PF00692"/>
    </source>
</evidence>
<dbReference type="Pfam" id="PF00692">
    <property type="entry name" value="dUTPase"/>
    <property type="match status" value="1"/>
</dbReference>